<organism evidence="1 2">
    <name type="scientific">Rangifer tarandus platyrhynchus</name>
    <name type="common">Svalbard reindeer</name>
    <dbReference type="NCBI Taxonomy" id="3082113"/>
    <lineage>
        <taxon>Eukaryota</taxon>
        <taxon>Metazoa</taxon>
        <taxon>Chordata</taxon>
        <taxon>Craniata</taxon>
        <taxon>Vertebrata</taxon>
        <taxon>Euteleostomi</taxon>
        <taxon>Mammalia</taxon>
        <taxon>Eutheria</taxon>
        <taxon>Laurasiatheria</taxon>
        <taxon>Artiodactyla</taxon>
        <taxon>Ruminantia</taxon>
        <taxon>Pecora</taxon>
        <taxon>Cervidae</taxon>
        <taxon>Odocoileinae</taxon>
        <taxon>Rangifer</taxon>
    </lineage>
</organism>
<proteinExistence type="predicted"/>
<name>A0AC59YEL8_RANTA</name>
<sequence length="61" mass="7019">MNFVAFRGPWLGGQQSLELRATVLSRYLSIQAQLPPQRPRFPSEKQSHMRDGQSERPLPVK</sequence>
<dbReference type="Proteomes" id="UP001162501">
    <property type="component" value="Chromosome 13"/>
</dbReference>
<gene>
    <name evidence="1" type="ORF">MRATA1EN22A_LOCUS4969</name>
</gene>
<accession>A0AC59YEL8</accession>
<evidence type="ECO:0000313" key="1">
    <source>
        <dbReference type="EMBL" id="CAM9611310.1"/>
    </source>
</evidence>
<protein>
    <submittedName>
        <fullName evidence="1">Uncharacterized protein</fullName>
    </submittedName>
</protein>
<reference evidence="1" key="2">
    <citation type="submission" date="2025-03" db="EMBL/GenBank/DDBJ databases">
        <authorList>
            <consortium name="ELIXIR-Norway"/>
            <consortium name="Elixir Norway"/>
        </authorList>
    </citation>
    <scope>NUCLEOTIDE SEQUENCE</scope>
</reference>
<evidence type="ECO:0000313" key="2">
    <source>
        <dbReference type="Proteomes" id="UP001162501"/>
    </source>
</evidence>
<reference evidence="1" key="1">
    <citation type="submission" date="2023-05" db="EMBL/GenBank/DDBJ databases">
        <authorList>
            <consortium name="ELIXIR-Norway"/>
        </authorList>
    </citation>
    <scope>NUCLEOTIDE SEQUENCE</scope>
</reference>
<dbReference type="EMBL" id="OX596097">
    <property type="protein sequence ID" value="CAM9611310.1"/>
    <property type="molecule type" value="Genomic_DNA"/>
</dbReference>